<name>A0A5A7RES2_STRAF</name>
<evidence type="ECO:0000313" key="2">
    <source>
        <dbReference type="Proteomes" id="UP000325081"/>
    </source>
</evidence>
<dbReference type="AlphaFoldDB" id="A0A5A7RES2"/>
<reference evidence="2" key="1">
    <citation type="journal article" date="2019" name="Curr. Biol.">
        <title>Genome Sequence of Striga asiatica Provides Insight into the Evolution of Plant Parasitism.</title>
        <authorList>
            <person name="Yoshida S."/>
            <person name="Kim S."/>
            <person name="Wafula E.K."/>
            <person name="Tanskanen J."/>
            <person name="Kim Y.M."/>
            <person name="Honaas L."/>
            <person name="Yang Z."/>
            <person name="Spallek T."/>
            <person name="Conn C.E."/>
            <person name="Ichihashi Y."/>
            <person name="Cheong K."/>
            <person name="Cui S."/>
            <person name="Der J.P."/>
            <person name="Gundlach H."/>
            <person name="Jiao Y."/>
            <person name="Hori C."/>
            <person name="Ishida J.K."/>
            <person name="Kasahara H."/>
            <person name="Kiba T."/>
            <person name="Kim M.S."/>
            <person name="Koo N."/>
            <person name="Laohavisit A."/>
            <person name="Lee Y.H."/>
            <person name="Lumba S."/>
            <person name="McCourt P."/>
            <person name="Mortimer J.C."/>
            <person name="Mutuku J.M."/>
            <person name="Nomura T."/>
            <person name="Sasaki-Sekimoto Y."/>
            <person name="Seto Y."/>
            <person name="Wang Y."/>
            <person name="Wakatake T."/>
            <person name="Sakakibara H."/>
            <person name="Demura T."/>
            <person name="Yamaguchi S."/>
            <person name="Yoneyama K."/>
            <person name="Manabe R.I."/>
            <person name="Nelson D.C."/>
            <person name="Schulman A.H."/>
            <person name="Timko M.P."/>
            <person name="dePamphilis C.W."/>
            <person name="Choi D."/>
            <person name="Shirasu K."/>
        </authorList>
    </citation>
    <scope>NUCLEOTIDE SEQUENCE [LARGE SCALE GENOMIC DNA]</scope>
    <source>
        <strain evidence="2">cv. UVA1</strain>
    </source>
</reference>
<proteinExistence type="predicted"/>
<organism evidence="1 2">
    <name type="scientific">Striga asiatica</name>
    <name type="common">Asiatic witchweed</name>
    <name type="synonym">Buchnera asiatica</name>
    <dbReference type="NCBI Taxonomy" id="4170"/>
    <lineage>
        <taxon>Eukaryota</taxon>
        <taxon>Viridiplantae</taxon>
        <taxon>Streptophyta</taxon>
        <taxon>Embryophyta</taxon>
        <taxon>Tracheophyta</taxon>
        <taxon>Spermatophyta</taxon>
        <taxon>Magnoliopsida</taxon>
        <taxon>eudicotyledons</taxon>
        <taxon>Gunneridae</taxon>
        <taxon>Pentapetalae</taxon>
        <taxon>asterids</taxon>
        <taxon>lamiids</taxon>
        <taxon>Lamiales</taxon>
        <taxon>Orobanchaceae</taxon>
        <taxon>Buchnereae</taxon>
        <taxon>Striga</taxon>
    </lineage>
</organism>
<gene>
    <name evidence="1" type="ORF">STAS_33032</name>
</gene>
<dbReference type="OrthoDB" id="1912756at2759"/>
<evidence type="ECO:0000313" key="1">
    <source>
        <dbReference type="EMBL" id="GER55371.1"/>
    </source>
</evidence>
<dbReference type="EMBL" id="BKCP01011737">
    <property type="protein sequence ID" value="GER55371.1"/>
    <property type="molecule type" value="Genomic_DNA"/>
</dbReference>
<dbReference type="Proteomes" id="UP000325081">
    <property type="component" value="Unassembled WGS sequence"/>
</dbReference>
<comment type="caution">
    <text evidence="1">The sequence shown here is derived from an EMBL/GenBank/DDBJ whole genome shotgun (WGS) entry which is preliminary data.</text>
</comment>
<accession>A0A5A7RES2</accession>
<protein>
    <submittedName>
        <fullName evidence="1">Farnesyl diphosphate synthase 2</fullName>
    </submittedName>
</protein>
<sequence length="364" mass="40896">MELSLHPTHKHHQVLELSVIGGVHFEELAVLVSVFGLLLVNVDGGCALGLACEGPNAAFFMVAHGPDLLLRGLHYYTLLLLSEDPLQPITPCLNTEWINRAKKKINPAEYYRLDILTLKAASSISLLKALKKDSGFSPPAPKNDCCVKSIYQNLELTGGVDGLEKLSQDKLLVFITVDEVSCCARVYPEYISLFDIEALPPVFIGIPVVRHDEGLRIRLEKRDPIIFNPSEQIRPLREPLEDPNLAVLCLHPCHKVPVLENVRTITTFLFPFATCHDVLFIPLLFPFTSCRSGDWRCLSHDWVHSRKRSMGLLPRGSWAARPKAAWARIRPRRANPNLTPELMIDDIFSFFFCVVEVFCVVDGK</sequence>
<keyword evidence="2" id="KW-1185">Reference proteome</keyword>